<keyword evidence="2 5" id="KW-0217">Developmental protein</keyword>
<evidence type="ECO:0000256" key="5">
    <source>
        <dbReference type="RuleBase" id="RU364012"/>
    </source>
</evidence>
<keyword evidence="4 5" id="KW-0287">Flowering</keyword>
<dbReference type="Proteomes" id="UP001472677">
    <property type="component" value="Unassembled WGS sequence"/>
</dbReference>
<sequence length="959" mass="108502">MEDLKKGLKMGELKREILRTSLEQASAQASSILLFTFQWKELEKHFELVQQSIEKRLDFVESREKELESTMRILREREEEIGLHERELSRKIEECNVELKFKKEEIDRMQKLLQGCLSEFKSKNEELDLVGKSVEDCSKELGLKKEQLCSVQKSINGCCENLEGKELELECLRNSIKECSDQLDVKQNQLVRSREMIEEQYKQLIENEKKQDSFKSLIQDYEEELEAKKEKYEALEKSVAVLAAKLDYNEKKLRSIDEKISDRLQELRSRDAELDSLLKSIDGRTKQLEAKEEELHSKENQLKSVQISLEGCTKQLGAKEQELVSVKNSILNCTRQLESKQQQLEAIQKSQEEISGMLESKEKQLDLVVKACGERLQEADVKEKHLDSIKRSLDERLDKLEREKRQFEARVRQFELEEKQFDSVKKSVEQRSKELELKEKKLTNALHSQVSSGNPISFFSQAHGISNVESVNPVITPQIKTENLENFIIFNGIEASTADLVTGARMDGGMDSLSILDEHSDEPDLRKNEVLRALQNSPDPAKFVLDLMLEISSQHKKNDGSGFEESVLKISLLMLEQLLQVSPHVQPQPNVKTDALKLAKEWKTKMKLSAENSMEILCFLQFVAAFGLASSLNADEIFKLLVTTAQHQQARNICQLLGFTDMIPELVDGLIARKQYIEAVRFVCALDCKDKWPPKQLLDLFVRDINRVASDRLMIGKNSPEVQQKATDEQIASLKSIIECVKDCKLESYVPVEVIEKCISKLEKHMMYSPFSVVQSGVQGSTTCNTAPSVPGNQPSPVPAVQQQFQGGIYASTMGTQRQGQFHGGLNASAPGTRPHGLSGKRARTAGIVINSHTPRVPTRPQQQFQGMINASTPGNRPQGPSNKRARTAGIVINSYTPQVPTLNPNIRRASQRGFDVPCNPGITHLGWAANLENSSTSATRQSNVAEENRLIHDRPKQP</sequence>
<dbReference type="PANTHER" id="PTHR31791">
    <property type="entry name" value="FRIGIDA-LIKE PROTEIN 3-RELATED"/>
    <property type="match status" value="1"/>
</dbReference>
<comment type="caution">
    <text evidence="8">The sequence shown here is derived from an EMBL/GenBank/DDBJ whole genome shotgun (WGS) entry which is preliminary data.</text>
</comment>
<evidence type="ECO:0000256" key="2">
    <source>
        <dbReference type="ARBA" id="ARBA00022473"/>
    </source>
</evidence>
<protein>
    <recommendedName>
        <fullName evidence="5">FRIGIDA-like protein</fullName>
    </recommendedName>
</protein>
<feature type="coiled-coil region" evidence="6">
    <location>
        <begin position="50"/>
        <end position="112"/>
    </location>
</feature>
<feature type="compositionally biased region" description="Polar residues" evidence="7">
    <location>
        <begin position="934"/>
        <end position="946"/>
    </location>
</feature>
<comment type="similarity">
    <text evidence="1 5">Belongs to the Frigida family.</text>
</comment>
<keyword evidence="9" id="KW-1185">Reference proteome</keyword>
<feature type="compositionally biased region" description="Basic and acidic residues" evidence="7">
    <location>
        <begin position="947"/>
        <end position="959"/>
    </location>
</feature>
<keyword evidence="6" id="KW-0175">Coiled coil</keyword>
<dbReference type="Gene3D" id="1.10.287.1490">
    <property type="match status" value="1"/>
</dbReference>
<dbReference type="EMBL" id="JBBPBM010000024">
    <property type="protein sequence ID" value="KAK8541905.1"/>
    <property type="molecule type" value="Genomic_DNA"/>
</dbReference>
<name>A0ABR2DKF7_9ROSI</name>
<feature type="coiled-coil region" evidence="6">
    <location>
        <begin position="162"/>
        <end position="245"/>
    </location>
</feature>
<evidence type="ECO:0000256" key="3">
    <source>
        <dbReference type="ARBA" id="ARBA00022782"/>
    </source>
</evidence>
<accession>A0ABR2DKF7</accession>
<evidence type="ECO:0000256" key="7">
    <source>
        <dbReference type="SAM" id="MobiDB-lite"/>
    </source>
</evidence>
<evidence type="ECO:0000256" key="4">
    <source>
        <dbReference type="ARBA" id="ARBA00023089"/>
    </source>
</evidence>
<evidence type="ECO:0000313" key="9">
    <source>
        <dbReference type="Proteomes" id="UP001472677"/>
    </source>
</evidence>
<evidence type="ECO:0000256" key="1">
    <source>
        <dbReference type="ARBA" id="ARBA00008956"/>
    </source>
</evidence>
<feature type="coiled-coil region" evidence="6">
    <location>
        <begin position="274"/>
        <end position="350"/>
    </location>
</feature>
<evidence type="ECO:0000256" key="6">
    <source>
        <dbReference type="SAM" id="Coils"/>
    </source>
</evidence>
<dbReference type="InterPro" id="IPR012474">
    <property type="entry name" value="Frigida"/>
</dbReference>
<dbReference type="Pfam" id="PF07899">
    <property type="entry name" value="Frigida"/>
    <property type="match status" value="1"/>
</dbReference>
<gene>
    <name evidence="8" type="ORF">V6N12_014525</name>
</gene>
<organism evidence="8 9">
    <name type="scientific">Hibiscus sabdariffa</name>
    <name type="common">roselle</name>
    <dbReference type="NCBI Taxonomy" id="183260"/>
    <lineage>
        <taxon>Eukaryota</taxon>
        <taxon>Viridiplantae</taxon>
        <taxon>Streptophyta</taxon>
        <taxon>Embryophyta</taxon>
        <taxon>Tracheophyta</taxon>
        <taxon>Spermatophyta</taxon>
        <taxon>Magnoliopsida</taxon>
        <taxon>eudicotyledons</taxon>
        <taxon>Gunneridae</taxon>
        <taxon>Pentapetalae</taxon>
        <taxon>rosids</taxon>
        <taxon>malvids</taxon>
        <taxon>Malvales</taxon>
        <taxon>Malvaceae</taxon>
        <taxon>Malvoideae</taxon>
        <taxon>Hibiscus</taxon>
    </lineage>
</organism>
<reference evidence="8 9" key="1">
    <citation type="journal article" date="2024" name="G3 (Bethesda)">
        <title>Genome assembly of Hibiscus sabdariffa L. provides insights into metabolisms of medicinal natural products.</title>
        <authorList>
            <person name="Kim T."/>
        </authorList>
    </citation>
    <scope>NUCLEOTIDE SEQUENCE [LARGE SCALE GENOMIC DNA]</scope>
    <source>
        <strain evidence="8">TK-2024</strain>
        <tissue evidence="8">Old leaves</tissue>
    </source>
</reference>
<proteinExistence type="inferred from homology"/>
<feature type="region of interest" description="Disordered" evidence="7">
    <location>
        <begin position="934"/>
        <end position="959"/>
    </location>
</feature>
<keyword evidence="3 5" id="KW-0221">Differentiation</keyword>
<evidence type="ECO:0000313" key="8">
    <source>
        <dbReference type="EMBL" id="KAK8541905.1"/>
    </source>
</evidence>
<feature type="coiled-coil region" evidence="6">
    <location>
        <begin position="383"/>
        <end position="445"/>
    </location>
</feature>
<dbReference type="PANTHER" id="PTHR31791:SF37">
    <property type="entry name" value="A_TM021B04.7 PROTEIN"/>
    <property type="match status" value="1"/>
</dbReference>